<dbReference type="Gene3D" id="1.20.120.1220">
    <property type="match status" value="1"/>
</dbReference>
<dbReference type="GO" id="GO:0016020">
    <property type="term" value="C:membrane"/>
    <property type="evidence" value="ECO:0007669"/>
    <property type="project" value="InterPro"/>
</dbReference>
<feature type="domain" description="Prepilin type IV endopeptidase peptidase" evidence="2">
    <location>
        <begin position="5"/>
        <end position="106"/>
    </location>
</feature>
<sequence>MQIPLLFFVCLVVIIWDLVARRVPNPFLIVCVAMQCALTASSPYATSWMQAGGGFLLAAACTLPFYAMRLMGAGDVKFAALLGLMTGPRAFIAAWVIGSLLAGLHGVIVLRWRASPNLSGMLATVKSGSRWTALAVPSPRRKWVSDYVTRKREGRKGIPYAAYLGMGGMAGWWALSQWL</sequence>
<protein>
    <recommendedName>
        <fullName evidence="2">Prepilin type IV endopeptidase peptidase domain-containing protein</fullName>
    </recommendedName>
</protein>
<dbReference type="Pfam" id="PF01478">
    <property type="entry name" value="Peptidase_A24"/>
    <property type="match status" value="1"/>
</dbReference>
<dbReference type="AlphaFoldDB" id="A0A0F5JZY0"/>
<dbReference type="Proteomes" id="UP000033618">
    <property type="component" value="Unassembled WGS sequence"/>
</dbReference>
<dbReference type="STRING" id="28092.WM40_13025"/>
<keyword evidence="1" id="KW-1133">Transmembrane helix</keyword>
<keyword evidence="1" id="KW-0812">Transmembrane</keyword>
<dbReference type="PATRIC" id="fig|28092.6.peg.3063"/>
<dbReference type="RefSeq" id="WP_024903035.1">
    <property type="nucleotide sequence ID" value="NZ_CADFGU010000002.1"/>
</dbReference>
<keyword evidence="1" id="KW-0472">Membrane</keyword>
<dbReference type="OrthoDB" id="5953125at2"/>
<gene>
    <name evidence="3" type="ORF">WM40_13025</name>
</gene>
<evidence type="ECO:0000313" key="3">
    <source>
        <dbReference type="EMBL" id="KKB63164.1"/>
    </source>
</evidence>
<dbReference type="InterPro" id="IPR000045">
    <property type="entry name" value="Prepilin_IV_endopep_pep"/>
</dbReference>
<feature type="transmembrane region" description="Helical" evidence="1">
    <location>
        <begin position="89"/>
        <end position="112"/>
    </location>
</feature>
<comment type="caution">
    <text evidence="3">The sequence shown here is derived from an EMBL/GenBank/DDBJ whole genome shotgun (WGS) entry which is preliminary data.</text>
</comment>
<feature type="transmembrane region" description="Helical" evidence="1">
    <location>
        <begin position="48"/>
        <end position="68"/>
    </location>
</feature>
<dbReference type="GO" id="GO:0004190">
    <property type="term" value="F:aspartic-type endopeptidase activity"/>
    <property type="evidence" value="ECO:0007669"/>
    <property type="project" value="InterPro"/>
</dbReference>
<evidence type="ECO:0000313" key="4">
    <source>
        <dbReference type="Proteomes" id="UP000033618"/>
    </source>
</evidence>
<evidence type="ECO:0000256" key="1">
    <source>
        <dbReference type="SAM" id="Phobius"/>
    </source>
</evidence>
<feature type="transmembrane region" description="Helical" evidence="1">
    <location>
        <begin position="157"/>
        <end position="175"/>
    </location>
</feature>
<dbReference type="EMBL" id="LAQU01000012">
    <property type="protein sequence ID" value="KKB63164.1"/>
    <property type="molecule type" value="Genomic_DNA"/>
</dbReference>
<evidence type="ECO:0000259" key="2">
    <source>
        <dbReference type="Pfam" id="PF01478"/>
    </source>
</evidence>
<keyword evidence="4" id="KW-1185">Reference proteome</keyword>
<reference evidence="3 4" key="1">
    <citation type="submission" date="2015-03" db="EMBL/GenBank/DDBJ databases">
        <title>Draft Genome Sequence of Burkholderia andropogonis type strain ICMP2807, isolated from Sorghum bicolor.</title>
        <authorList>
            <person name="Lopes-Santos L."/>
            <person name="Castro D.B."/>
            <person name="Ottoboni L.M."/>
            <person name="Park D."/>
            <person name="Weirc B.S."/>
            <person name="Destefano S.A."/>
        </authorList>
    </citation>
    <scope>NUCLEOTIDE SEQUENCE [LARGE SCALE GENOMIC DNA]</scope>
    <source>
        <strain evidence="3 4">ICMP2807</strain>
    </source>
</reference>
<organism evidence="3 4">
    <name type="scientific">Robbsia andropogonis</name>
    <dbReference type="NCBI Taxonomy" id="28092"/>
    <lineage>
        <taxon>Bacteria</taxon>
        <taxon>Pseudomonadati</taxon>
        <taxon>Pseudomonadota</taxon>
        <taxon>Betaproteobacteria</taxon>
        <taxon>Burkholderiales</taxon>
        <taxon>Burkholderiaceae</taxon>
        <taxon>Robbsia</taxon>
    </lineage>
</organism>
<name>A0A0F5JZY0_9BURK</name>
<proteinExistence type="predicted"/>
<accession>A0A0F5JZY0</accession>